<feature type="region of interest" description="Disordered" evidence="1">
    <location>
        <begin position="315"/>
        <end position="340"/>
    </location>
</feature>
<dbReference type="AlphaFoldDB" id="A0A1G9JMH8"/>
<accession>A0A1G9JMH8</accession>
<organism evidence="2 3">
    <name type="scientific">Streptomyces indicus</name>
    <dbReference type="NCBI Taxonomy" id="417292"/>
    <lineage>
        <taxon>Bacteria</taxon>
        <taxon>Bacillati</taxon>
        <taxon>Actinomycetota</taxon>
        <taxon>Actinomycetes</taxon>
        <taxon>Kitasatosporales</taxon>
        <taxon>Streptomycetaceae</taxon>
        <taxon>Streptomyces</taxon>
    </lineage>
</organism>
<feature type="region of interest" description="Disordered" evidence="1">
    <location>
        <begin position="375"/>
        <end position="399"/>
    </location>
</feature>
<dbReference type="OrthoDB" id="3360929at2"/>
<evidence type="ECO:0000313" key="2">
    <source>
        <dbReference type="EMBL" id="SDL38324.1"/>
    </source>
</evidence>
<keyword evidence="3" id="KW-1185">Reference proteome</keyword>
<proteinExistence type="predicted"/>
<dbReference type="Proteomes" id="UP000199155">
    <property type="component" value="Unassembled WGS sequence"/>
</dbReference>
<dbReference type="EMBL" id="FNFF01000032">
    <property type="protein sequence ID" value="SDL38324.1"/>
    <property type="molecule type" value="Genomic_DNA"/>
</dbReference>
<sequence length="399" mass="43176">MTQAAPTRWVPPDPRQLPEWRAQLVDFTASEPSNITMREAIRAGRCSIVPTMRNAPIAADTLAAILLNKAERARLEEAELYYATADMTALALAAAATPPRERVSVDRLPAESGLIVFGEPIGGYVEDVGAALADTLAARPGVDAKVTTPIVAASWTAWTPEDVNVEGQPVTWGHTTRDGYAAIPPGTRGIWVTYYSPRNLFSGLPPETVLGTMRDGSVMTAGMIEAERHNVPGGPLNWDNEALLIEGAEFAQARPDTTDVWTHTLYTAWQLMTAAGGTRWAEVEEIPRERSGRKRDARQGITGSSAVRVVNVHTAQRPPREAAAADAAASTGRREPSWSCRWPVRPYRRSTCLNPGGHAAGDCQHEDRIVPGHIKGPQGAPLRTGSTVHLWDRQPQAEA</sequence>
<evidence type="ECO:0000256" key="1">
    <source>
        <dbReference type="SAM" id="MobiDB-lite"/>
    </source>
</evidence>
<gene>
    <name evidence="2" type="ORF">SAMN05421806_13233</name>
</gene>
<evidence type="ECO:0000313" key="3">
    <source>
        <dbReference type="Proteomes" id="UP000199155"/>
    </source>
</evidence>
<protein>
    <submittedName>
        <fullName evidence="2">Uncharacterized protein</fullName>
    </submittedName>
</protein>
<reference evidence="2 3" key="1">
    <citation type="submission" date="2016-10" db="EMBL/GenBank/DDBJ databases">
        <authorList>
            <person name="de Groot N.N."/>
        </authorList>
    </citation>
    <scope>NUCLEOTIDE SEQUENCE [LARGE SCALE GENOMIC DNA]</scope>
    <source>
        <strain evidence="2 3">CGMCC 4.5727</strain>
    </source>
</reference>
<name>A0A1G9JMH8_9ACTN</name>
<dbReference type="RefSeq" id="WP_093618195.1">
    <property type="nucleotide sequence ID" value="NZ_FNFF01000032.1"/>
</dbReference>